<gene>
    <name evidence="6" type="ORF">NP493_22g01024</name>
</gene>
<keyword evidence="4" id="KW-0067">ATP-binding</keyword>
<feature type="binding site" evidence="4">
    <location>
        <begin position="253"/>
        <end position="257"/>
    </location>
    <ligand>
        <name>ATP</name>
        <dbReference type="ChEBI" id="CHEBI:30616"/>
    </ligand>
</feature>
<dbReference type="AlphaFoldDB" id="A0AAD9PDW1"/>
<evidence type="ECO:0000256" key="1">
    <source>
        <dbReference type="ARBA" id="ARBA00009283"/>
    </source>
</evidence>
<dbReference type="GO" id="GO:0009134">
    <property type="term" value="P:nucleoside diphosphate catabolic process"/>
    <property type="evidence" value="ECO:0007669"/>
    <property type="project" value="TreeGrafter"/>
</dbReference>
<keyword evidence="5" id="KW-1133">Transmembrane helix</keyword>
<dbReference type="GO" id="GO:0005886">
    <property type="term" value="C:plasma membrane"/>
    <property type="evidence" value="ECO:0007669"/>
    <property type="project" value="TreeGrafter"/>
</dbReference>
<dbReference type="GO" id="GO:0004382">
    <property type="term" value="F:GDP phosphatase activity"/>
    <property type="evidence" value="ECO:0007669"/>
    <property type="project" value="TreeGrafter"/>
</dbReference>
<dbReference type="GO" id="GO:0045134">
    <property type="term" value="F:UDP phosphatase activity"/>
    <property type="evidence" value="ECO:0007669"/>
    <property type="project" value="TreeGrafter"/>
</dbReference>
<organism evidence="6 7">
    <name type="scientific">Ridgeia piscesae</name>
    <name type="common">Tubeworm</name>
    <dbReference type="NCBI Taxonomy" id="27915"/>
    <lineage>
        <taxon>Eukaryota</taxon>
        <taxon>Metazoa</taxon>
        <taxon>Spiralia</taxon>
        <taxon>Lophotrochozoa</taxon>
        <taxon>Annelida</taxon>
        <taxon>Polychaeta</taxon>
        <taxon>Sedentaria</taxon>
        <taxon>Canalipalpata</taxon>
        <taxon>Sabellida</taxon>
        <taxon>Siboglinidae</taxon>
        <taxon>Ridgeia</taxon>
    </lineage>
</organism>
<evidence type="ECO:0000256" key="2">
    <source>
        <dbReference type="ARBA" id="ARBA00022801"/>
    </source>
</evidence>
<dbReference type="PANTHER" id="PTHR11782:SF83">
    <property type="entry name" value="GUANOSINE-DIPHOSPHATASE"/>
    <property type="match status" value="1"/>
</dbReference>
<dbReference type="InterPro" id="IPR000407">
    <property type="entry name" value="GDA1_CD39_NTPase"/>
</dbReference>
<dbReference type="Gene3D" id="3.30.420.40">
    <property type="match status" value="1"/>
</dbReference>
<feature type="transmembrane region" description="Helical" evidence="5">
    <location>
        <begin position="38"/>
        <end position="56"/>
    </location>
</feature>
<evidence type="ECO:0000256" key="3">
    <source>
        <dbReference type="PIRSR" id="PIRSR600407-1"/>
    </source>
</evidence>
<reference evidence="6" key="1">
    <citation type="journal article" date="2023" name="Mol. Biol. Evol.">
        <title>Third-Generation Sequencing Reveals the Adaptive Role of the Epigenome in Three Deep-Sea Polychaetes.</title>
        <authorList>
            <person name="Perez M."/>
            <person name="Aroh O."/>
            <person name="Sun Y."/>
            <person name="Lan Y."/>
            <person name="Juniper S.K."/>
            <person name="Young C.R."/>
            <person name="Angers B."/>
            <person name="Qian P.Y."/>
        </authorList>
    </citation>
    <scope>NUCLEOTIDE SEQUENCE</scope>
    <source>
        <strain evidence="6">R07B-5</strain>
    </source>
</reference>
<dbReference type="PANTHER" id="PTHR11782">
    <property type="entry name" value="ADENOSINE/GUANOSINE DIPHOSPHATASE"/>
    <property type="match status" value="1"/>
</dbReference>
<keyword evidence="5" id="KW-0812">Transmembrane</keyword>
<dbReference type="Proteomes" id="UP001209878">
    <property type="component" value="Unassembled WGS sequence"/>
</dbReference>
<keyword evidence="7" id="KW-1185">Reference proteome</keyword>
<dbReference type="Gene3D" id="3.30.420.150">
    <property type="entry name" value="Exopolyphosphatase. Domain 2"/>
    <property type="match status" value="1"/>
</dbReference>
<name>A0AAD9PDW1_RIDPI</name>
<evidence type="ECO:0000313" key="7">
    <source>
        <dbReference type="Proteomes" id="UP001209878"/>
    </source>
</evidence>
<dbReference type="CDD" id="cd24003">
    <property type="entry name" value="ASKHA_NBD_GDA1_CD39_NTPase"/>
    <property type="match status" value="1"/>
</dbReference>
<protein>
    <submittedName>
        <fullName evidence="6">Uncharacterized protein</fullName>
    </submittedName>
</protein>
<sequence>MHHLREQTAYDGGIVKVADNRPTSEYAARRINSPTMPLLLYAFIGCCLVVISGVTAKPSSLKYAVIIDAGSTDSRVRVYSWHERASSTYKLPRFFLTLNYKVKPGHLELREKPQWPQVAREWPRLTRQESRPEEERSRYTDISLGNGRTCQPVHPLACTNPSDVHLSSGMRMLLETDADAVMKRIHKILTNKSKNRFKYRRIQSRVLSGEEEGAFGWLSVNYLNNLFPIDGGAIGGGTASKTDDSWGITELGGASLQIAFIPSGSLRANKFPVKVLGTQYTLYVHSYLGYGQKQVLKKITDYLRAKNGGQTSFENPCMLKGDAKEDGSVTYRGTGNPKECRKVFRAILDKANCLPQPCGLGRVYQPTIPRKKKFFELSAFAYTINALGILKSKSTMHTVSDITSATERYCAKTLDQLKQETGRNGDYLSTDCAVGVYMEVLFKDIYGFKSTAEFTSGFNINGAVPEWTLGAMIYEYEREKAKDPKGPFHTGARTGDAPRFHSALILVAVLAFLAHGMSVTGDGVLS</sequence>
<comment type="similarity">
    <text evidence="1">Belongs to the GDA1/CD39 NTPase family.</text>
</comment>
<evidence type="ECO:0000313" key="6">
    <source>
        <dbReference type="EMBL" id="KAK2192793.1"/>
    </source>
</evidence>
<comment type="caution">
    <text evidence="6">The sequence shown here is derived from an EMBL/GenBank/DDBJ whole genome shotgun (WGS) entry which is preliminary data.</text>
</comment>
<keyword evidence="5" id="KW-0472">Membrane</keyword>
<keyword evidence="2" id="KW-0378">Hydrolase</keyword>
<dbReference type="Pfam" id="PF01150">
    <property type="entry name" value="GDA1_CD39"/>
    <property type="match status" value="1"/>
</dbReference>
<feature type="active site" description="Proton acceptor" evidence="3">
    <location>
        <position position="212"/>
    </location>
</feature>
<dbReference type="GO" id="GO:0017111">
    <property type="term" value="F:ribonucleoside triphosphate phosphatase activity"/>
    <property type="evidence" value="ECO:0007669"/>
    <property type="project" value="TreeGrafter"/>
</dbReference>
<evidence type="ECO:0000256" key="5">
    <source>
        <dbReference type="SAM" id="Phobius"/>
    </source>
</evidence>
<proteinExistence type="inferred from homology"/>
<keyword evidence="4" id="KW-0547">Nucleotide-binding</keyword>
<dbReference type="GO" id="GO:0005524">
    <property type="term" value="F:ATP binding"/>
    <property type="evidence" value="ECO:0007669"/>
    <property type="project" value="UniProtKB-KW"/>
</dbReference>
<dbReference type="EMBL" id="JAODUO010000022">
    <property type="protein sequence ID" value="KAK2192793.1"/>
    <property type="molecule type" value="Genomic_DNA"/>
</dbReference>
<evidence type="ECO:0000256" key="4">
    <source>
        <dbReference type="PIRSR" id="PIRSR600407-2"/>
    </source>
</evidence>
<accession>A0AAD9PDW1</accession>